<dbReference type="GeneID" id="106548246"/>
<organism evidence="3 4">
    <name type="scientific">Thamnophis sirtalis</name>
    <dbReference type="NCBI Taxonomy" id="35019"/>
    <lineage>
        <taxon>Eukaryota</taxon>
        <taxon>Metazoa</taxon>
        <taxon>Chordata</taxon>
        <taxon>Craniata</taxon>
        <taxon>Vertebrata</taxon>
        <taxon>Euteleostomi</taxon>
        <taxon>Lepidosauria</taxon>
        <taxon>Squamata</taxon>
        <taxon>Bifurcata</taxon>
        <taxon>Unidentata</taxon>
        <taxon>Episquamata</taxon>
        <taxon>Toxicofera</taxon>
        <taxon>Serpentes</taxon>
        <taxon>Colubroidea</taxon>
        <taxon>Colubridae</taxon>
        <taxon>Natricinae</taxon>
        <taxon>Thamnophis</taxon>
    </lineage>
</organism>
<feature type="compositionally biased region" description="Acidic residues" evidence="2">
    <location>
        <begin position="102"/>
        <end position="128"/>
    </location>
</feature>
<protein>
    <submittedName>
        <fullName evidence="4">Histone acetyltransferase KAT6B-like</fullName>
    </submittedName>
</protein>
<keyword evidence="3" id="KW-1185">Reference proteome</keyword>
<name>A0A6I9Y228_9SAUR</name>
<accession>A0A6I9Y228</accession>
<evidence type="ECO:0000313" key="3">
    <source>
        <dbReference type="Proteomes" id="UP000504617"/>
    </source>
</evidence>
<evidence type="ECO:0000313" key="4">
    <source>
        <dbReference type="RefSeq" id="XP_013921062.1"/>
    </source>
</evidence>
<proteinExistence type="predicted"/>
<dbReference type="AlphaFoldDB" id="A0A6I9Y228"/>
<feature type="region of interest" description="Disordered" evidence="2">
    <location>
        <begin position="54"/>
        <end position="155"/>
    </location>
</feature>
<feature type="compositionally biased region" description="Basic and acidic residues" evidence="2">
    <location>
        <begin position="88"/>
        <end position="101"/>
    </location>
</feature>
<keyword evidence="1" id="KW-0175">Coiled coil</keyword>
<evidence type="ECO:0000256" key="2">
    <source>
        <dbReference type="SAM" id="MobiDB-lite"/>
    </source>
</evidence>
<sequence>MEKLKIHPRVNEVDPESLRWSPLLVPNAAVSEEEREAEKEAEWLMEQASCWEKEEQELFSTRSSRQLPEKAQSKSKYLRPQENATVVMEKEKSADLPKESSGEEEEVEEEEEEEEEEEKEEGEEEEEMDGHHQNSPPRLAKPQWLAMKRKVSSKH</sequence>
<evidence type="ECO:0000256" key="1">
    <source>
        <dbReference type="SAM" id="Coils"/>
    </source>
</evidence>
<gene>
    <name evidence="4" type="primary">LOC106548246</name>
</gene>
<dbReference type="RefSeq" id="XP_013921062.1">
    <property type="nucleotide sequence ID" value="XM_014065587.1"/>
</dbReference>
<reference evidence="4" key="1">
    <citation type="submission" date="2025-08" db="UniProtKB">
        <authorList>
            <consortium name="RefSeq"/>
        </authorList>
    </citation>
    <scope>IDENTIFICATION</scope>
    <source>
        <tissue evidence="4">Skeletal muscle</tissue>
    </source>
</reference>
<dbReference type="KEGG" id="tsr:106548246"/>
<feature type="coiled-coil region" evidence="1">
    <location>
        <begin position="27"/>
        <end position="54"/>
    </location>
</feature>
<dbReference type="Proteomes" id="UP000504617">
    <property type="component" value="Unplaced"/>
</dbReference>